<dbReference type="EMBL" id="JBHSAM010000028">
    <property type="protein sequence ID" value="MFC4100937.1"/>
    <property type="molecule type" value="Genomic_DNA"/>
</dbReference>
<evidence type="ECO:0000313" key="3">
    <source>
        <dbReference type="Proteomes" id="UP001595715"/>
    </source>
</evidence>
<dbReference type="RefSeq" id="WP_377719586.1">
    <property type="nucleotide sequence ID" value="NZ_JBHSAM010000028.1"/>
</dbReference>
<dbReference type="Proteomes" id="UP001595715">
    <property type="component" value="Unassembled WGS sequence"/>
</dbReference>
<sequence>MNDYPVRVSHLGKINIISASSASIVQFGDRGEVNAKVQAIAVQRQQRHSRRREMFFESYSIFSRPLPAIIEPADETAPVTMSVTNVQPRICVNSVGIIAVSSCGMIFVGNGMSSTSETRVKHIRQYSAALPLPPIDGECPPSLPPSGPRRDSP</sequence>
<comment type="caution">
    <text evidence="2">The sequence shown here is derived from an EMBL/GenBank/DDBJ whole genome shotgun (WGS) entry which is preliminary data.</text>
</comment>
<evidence type="ECO:0000256" key="1">
    <source>
        <dbReference type="SAM" id="MobiDB-lite"/>
    </source>
</evidence>
<name>A0ABV8K4N8_9BACL</name>
<protein>
    <submittedName>
        <fullName evidence="2">Spore germination protein GerPE</fullName>
    </submittedName>
</protein>
<organism evidence="2 3">
    <name type="scientific">Paenibacillus xanthanilyticus</name>
    <dbReference type="NCBI Taxonomy" id="1783531"/>
    <lineage>
        <taxon>Bacteria</taxon>
        <taxon>Bacillati</taxon>
        <taxon>Bacillota</taxon>
        <taxon>Bacilli</taxon>
        <taxon>Bacillales</taxon>
        <taxon>Paenibacillaceae</taxon>
        <taxon>Paenibacillus</taxon>
    </lineage>
</organism>
<proteinExistence type="predicted"/>
<dbReference type="Pfam" id="PF10970">
    <property type="entry name" value="GerPE"/>
    <property type="match status" value="1"/>
</dbReference>
<gene>
    <name evidence="2" type="ORF">ACFOZ8_14955</name>
</gene>
<keyword evidence="3" id="KW-1185">Reference proteome</keyword>
<feature type="region of interest" description="Disordered" evidence="1">
    <location>
        <begin position="131"/>
        <end position="153"/>
    </location>
</feature>
<evidence type="ECO:0000313" key="2">
    <source>
        <dbReference type="EMBL" id="MFC4100937.1"/>
    </source>
</evidence>
<accession>A0ABV8K4N8</accession>
<dbReference type="InterPro" id="IPR024496">
    <property type="entry name" value="Spore_germ_GerPE"/>
</dbReference>
<reference evidence="3" key="1">
    <citation type="journal article" date="2019" name="Int. J. Syst. Evol. Microbiol.">
        <title>The Global Catalogue of Microorganisms (GCM) 10K type strain sequencing project: providing services to taxonomists for standard genome sequencing and annotation.</title>
        <authorList>
            <consortium name="The Broad Institute Genomics Platform"/>
            <consortium name="The Broad Institute Genome Sequencing Center for Infectious Disease"/>
            <person name="Wu L."/>
            <person name="Ma J."/>
        </authorList>
    </citation>
    <scope>NUCLEOTIDE SEQUENCE [LARGE SCALE GENOMIC DNA]</scope>
    <source>
        <strain evidence="3">IBRC-M 10987</strain>
    </source>
</reference>